<accession>A0A7Y4MQ84</accession>
<dbReference type="AlphaFoldDB" id="A0A7Y4MQ84"/>
<organism evidence="2 3">
    <name type="scientific">Myxococcus xanthus</name>
    <dbReference type="NCBI Taxonomy" id="34"/>
    <lineage>
        <taxon>Bacteria</taxon>
        <taxon>Pseudomonadati</taxon>
        <taxon>Myxococcota</taxon>
        <taxon>Myxococcia</taxon>
        <taxon>Myxococcales</taxon>
        <taxon>Cystobacterineae</taxon>
        <taxon>Myxococcaceae</taxon>
        <taxon>Myxococcus</taxon>
    </lineage>
</organism>
<dbReference type="SUPFAM" id="SSF53098">
    <property type="entry name" value="Ribonuclease H-like"/>
    <property type="match status" value="1"/>
</dbReference>
<dbReference type="InterPro" id="IPR012337">
    <property type="entry name" value="RNaseH-like_sf"/>
</dbReference>
<comment type="caution">
    <text evidence="2">The sequence shown here is derived from an EMBL/GenBank/DDBJ whole genome shotgun (WGS) entry which is preliminary data.</text>
</comment>
<feature type="domain" description="Transposase IS4-like" evidence="1">
    <location>
        <begin position="9"/>
        <end position="47"/>
    </location>
</feature>
<sequence length="49" mass="5702">MKEAWCLATSFDQAPAQEVMDAYGRRFTIEETFRDVKDVKFGMGLKQVR</sequence>
<dbReference type="Pfam" id="PF01609">
    <property type="entry name" value="DDE_Tnp_1"/>
    <property type="match status" value="1"/>
</dbReference>
<name>A0A7Y4MQ84_MYXXA</name>
<proteinExistence type="predicted"/>
<evidence type="ECO:0000259" key="1">
    <source>
        <dbReference type="Pfam" id="PF01609"/>
    </source>
</evidence>
<dbReference type="Proteomes" id="UP000533080">
    <property type="component" value="Unassembled WGS sequence"/>
</dbReference>
<evidence type="ECO:0000313" key="3">
    <source>
        <dbReference type="Proteomes" id="UP000533080"/>
    </source>
</evidence>
<dbReference type="GO" id="GO:0004803">
    <property type="term" value="F:transposase activity"/>
    <property type="evidence" value="ECO:0007669"/>
    <property type="project" value="InterPro"/>
</dbReference>
<dbReference type="GO" id="GO:0006313">
    <property type="term" value="P:DNA transposition"/>
    <property type="evidence" value="ECO:0007669"/>
    <property type="project" value="InterPro"/>
</dbReference>
<dbReference type="InterPro" id="IPR002559">
    <property type="entry name" value="Transposase_11"/>
</dbReference>
<protein>
    <submittedName>
        <fullName evidence="2">Transposase</fullName>
    </submittedName>
</protein>
<gene>
    <name evidence="2" type="ORF">HNV28_07385</name>
</gene>
<reference evidence="2 3" key="1">
    <citation type="submission" date="2020-05" db="EMBL/GenBank/DDBJ databases">
        <authorList>
            <person name="Whitworth D."/>
        </authorList>
    </citation>
    <scope>NUCLEOTIDE SEQUENCE [LARGE SCALE GENOMIC DNA]</scope>
    <source>
        <strain evidence="2 3">AM005</strain>
    </source>
</reference>
<dbReference type="GO" id="GO:0003677">
    <property type="term" value="F:DNA binding"/>
    <property type="evidence" value="ECO:0007669"/>
    <property type="project" value="InterPro"/>
</dbReference>
<evidence type="ECO:0000313" key="2">
    <source>
        <dbReference type="EMBL" id="NOJ78162.1"/>
    </source>
</evidence>
<dbReference type="RefSeq" id="WP_171440588.1">
    <property type="nucleotide sequence ID" value="NZ_JABFNS010000013.1"/>
</dbReference>
<dbReference type="EMBL" id="JABFNT010000017">
    <property type="protein sequence ID" value="NOJ78162.1"/>
    <property type="molecule type" value="Genomic_DNA"/>
</dbReference>